<dbReference type="EMBL" id="CP045891">
    <property type="protein sequence ID" value="QQP57396.1"/>
    <property type="molecule type" value="Genomic_DNA"/>
</dbReference>
<proteinExistence type="predicted"/>
<evidence type="ECO:0000313" key="1">
    <source>
        <dbReference type="EMBL" id="QQP57396.1"/>
    </source>
</evidence>
<gene>
    <name evidence="1" type="ORF">FKW44_002370</name>
</gene>
<name>A0A7T8QW97_CALRO</name>
<dbReference type="Proteomes" id="UP000595437">
    <property type="component" value="Chromosome 2"/>
</dbReference>
<keyword evidence="2" id="KW-1185">Reference proteome</keyword>
<sequence length="65" mass="7349">MEGLQLFALWLEEKHPPLEQETAVFHATSKENNEAKVIPPPHVLSNIVFFWVLCGAKIAEPLHTT</sequence>
<reference evidence="2" key="1">
    <citation type="submission" date="2021-01" db="EMBL/GenBank/DDBJ databases">
        <title>Caligus Genome Assembly.</title>
        <authorList>
            <person name="Gallardo-Escarate C."/>
        </authorList>
    </citation>
    <scope>NUCLEOTIDE SEQUENCE [LARGE SCALE GENOMIC DNA]</scope>
</reference>
<dbReference type="AlphaFoldDB" id="A0A7T8QW97"/>
<protein>
    <submittedName>
        <fullName evidence="1">Uncharacterized protein</fullName>
    </submittedName>
</protein>
<organism evidence="1 2">
    <name type="scientific">Caligus rogercresseyi</name>
    <name type="common">Sea louse</name>
    <dbReference type="NCBI Taxonomy" id="217165"/>
    <lineage>
        <taxon>Eukaryota</taxon>
        <taxon>Metazoa</taxon>
        <taxon>Ecdysozoa</taxon>
        <taxon>Arthropoda</taxon>
        <taxon>Crustacea</taxon>
        <taxon>Multicrustacea</taxon>
        <taxon>Hexanauplia</taxon>
        <taxon>Copepoda</taxon>
        <taxon>Siphonostomatoida</taxon>
        <taxon>Caligidae</taxon>
        <taxon>Caligus</taxon>
    </lineage>
</organism>
<accession>A0A7T8QW97</accession>
<evidence type="ECO:0000313" key="2">
    <source>
        <dbReference type="Proteomes" id="UP000595437"/>
    </source>
</evidence>